<dbReference type="GO" id="GO:0007059">
    <property type="term" value="P:chromosome segregation"/>
    <property type="evidence" value="ECO:0007669"/>
    <property type="project" value="UniProtKB-KW"/>
</dbReference>
<organism evidence="5 6">
    <name type="scientific">Acetobacter senegalensis</name>
    <dbReference type="NCBI Taxonomy" id="446692"/>
    <lineage>
        <taxon>Bacteria</taxon>
        <taxon>Pseudomonadati</taxon>
        <taxon>Pseudomonadota</taxon>
        <taxon>Alphaproteobacteria</taxon>
        <taxon>Acetobacterales</taxon>
        <taxon>Acetobacteraceae</taxon>
        <taxon>Acetobacter</taxon>
    </lineage>
</organism>
<dbReference type="InterPro" id="IPR041468">
    <property type="entry name" value="HTH_ParB/Spo0J"/>
</dbReference>
<keyword evidence="6" id="KW-1185">Reference proteome</keyword>
<feature type="domain" description="ParB-like N-terminal" evidence="4">
    <location>
        <begin position="40"/>
        <end position="129"/>
    </location>
</feature>
<evidence type="ECO:0000259" key="4">
    <source>
        <dbReference type="SMART" id="SM00470"/>
    </source>
</evidence>
<evidence type="ECO:0000313" key="6">
    <source>
        <dbReference type="Proteomes" id="UP000056109"/>
    </source>
</evidence>
<dbReference type="Gene3D" id="1.10.10.2830">
    <property type="match status" value="1"/>
</dbReference>
<dbReference type="SUPFAM" id="SSF110849">
    <property type="entry name" value="ParB/Sulfiredoxin"/>
    <property type="match status" value="1"/>
</dbReference>
<dbReference type="GeneID" id="34783371"/>
<evidence type="ECO:0000256" key="2">
    <source>
        <dbReference type="ARBA" id="ARBA00022829"/>
    </source>
</evidence>
<dbReference type="GO" id="GO:0005694">
    <property type="term" value="C:chromosome"/>
    <property type="evidence" value="ECO:0007669"/>
    <property type="project" value="TreeGrafter"/>
</dbReference>
<protein>
    <submittedName>
        <fullName evidence="5">Chromosome partitioning protein, ParB family</fullName>
    </submittedName>
</protein>
<keyword evidence="2" id="KW-0159">Chromosome partition</keyword>
<dbReference type="InterPro" id="IPR036086">
    <property type="entry name" value="ParB/Sulfiredoxin_sf"/>
</dbReference>
<dbReference type="SUPFAM" id="SSF109709">
    <property type="entry name" value="KorB DNA-binding domain-like"/>
    <property type="match status" value="1"/>
</dbReference>
<dbReference type="PANTHER" id="PTHR33375:SF1">
    <property type="entry name" value="CHROMOSOME-PARTITIONING PROTEIN PARB-RELATED"/>
    <property type="match status" value="1"/>
</dbReference>
<keyword evidence="3" id="KW-0238">DNA-binding</keyword>
<accession>A0A0U5BBC1</accession>
<gene>
    <name evidence="5" type="primary">parB</name>
    <name evidence="5" type="ORF">ASN_2342</name>
</gene>
<dbReference type="InterPro" id="IPR004437">
    <property type="entry name" value="ParB/RepB/Spo0J"/>
</dbReference>
<dbReference type="SMART" id="SM00470">
    <property type="entry name" value="ParB"/>
    <property type="match status" value="1"/>
</dbReference>
<dbReference type="Pfam" id="PF02195">
    <property type="entry name" value="ParB_N"/>
    <property type="match status" value="1"/>
</dbReference>
<dbReference type="Gene3D" id="3.90.1530.30">
    <property type="match status" value="1"/>
</dbReference>
<dbReference type="EMBL" id="LN606600">
    <property type="protein sequence ID" value="CEF41634.1"/>
    <property type="molecule type" value="Genomic_DNA"/>
</dbReference>
<dbReference type="GO" id="GO:0003677">
    <property type="term" value="F:DNA binding"/>
    <property type="evidence" value="ECO:0007669"/>
    <property type="project" value="UniProtKB-KW"/>
</dbReference>
<dbReference type="CDD" id="cd16396">
    <property type="entry name" value="Noc_N"/>
    <property type="match status" value="1"/>
</dbReference>
<dbReference type="FunFam" id="3.90.1530.30:FF:000001">
    <property type="entry name" value="Chromosome partitioning protein ParB"/>
    <property type="match status" value="1"/>
</dbReference>
<dbReference type="InterPro" id="IPR050336">
    <property type="entry name" value="Chromosome_partition/occlusion"/>
</dbReference>
<comment type="similarity">
    <text evidence="1">Belongs to the ParB family.</text>
</comment>
<dbReference type="KEGG" id="asz:ASN_2342"/>
<dbReference type="PATRIC" id="fig|446692.3.peg.2429"/>
<sequence length="290" mass="32438">MSVARTFKKRNPSAFLEAQKGITTSFSTPFLGKGRFNHSFEVQLSELVPDPDQPRKLFNSEDIKALATSLSERGILQPILVREAEEGSAKWIIVAGERRWRAAASLGWEKLPAIEYEGDYRAASLVENLLRTDLSAVEEARGLRNIMDLNNWSQSETGRQLGLSQSRVNRTLRILDLPSAFLDFASAHAVPINVLVQIVREEDPAQQQVLMDRVMTGSATVAEVQDLRKKADTKSQNIAGKKTGSELKAFKTIRRFIKETTSIGDKKIALSEEEKNDLRQARDMIDQLLG</sequence>
<dbReference type="InterPro" id="IPR003115">
    <property type="entry name" value="ParB_N"/>
</dbReference>
<dbReference type="Pfam" id="PF17762">
    <property type="entry name" value="HTH_ParB"/>
    <property type="match status" value="1"/>
</dbReference>
<dbReference type="NCBIfam" id="TIGR00180">
    <property type="entry name" value="parB_part"/>
    <property type="match status" value="1"/>
</dbReference>
<dbReference type="RefSeq" id="WP_058988147.1">
    <property type="nucleotide sequence ID" value="NZ_LN606600.1"/>
</dbReference>
<dbReference type="AlphaFoldDB" id="A0A0U5BBC1"/>
<reference evidence="6" key="1">
    <citation type="submission" date="2014-09" db="EMBL/GenBank/DDBJ databases">
        <authorList>
            <person name="Illeghems K.G."/>
        </authorList>
    </citation>
    <scope>NUCLEOTIDE SEQUENCE [LARGE SCALE GENOMIC DNA]</scope>
    <source>
        <strain evidence="6">108B</strain>
    </source>
</reference>
<evidence type="ECO:0000313" key="5">
    <source>
        <dbReference type="EMBL" id="CEF41634.1"/>
    </source>
</evidence>
<proteinExistence type="inferred from homology"/>
<evidence type="ECO:0000256" key="3">
    <source>
        <dbReference type="ARBA" id="ARBA00023125"/>
    </source>
</evidence>
<name>A0A0U5BBC1_9PROT</name>
<dbReference type="Proteomes" id="UP000056109">
    <property type="component" value="Chromosome I"/>
</dbReference>
<evidence type="ECO:0000256" key="1">
    <source>
        <dbReference type="ARBA" id="ARBA00006295"/>
    </source>
</evidence>
<dbReference type="PANTHER" id="PTHR33375">
    <property type="entry name" value="CHROMOSOME-PARTITIONING PROTEIN PARB-RELATED"/>
    <property type="match status" value="1"/>
</dbReference>